<comment type="caution">
    <text evidence="2">The sequence shown here is derived from an EMBL/GenBank/DDBJ whole genome shotgun (WGS) entry which is preliminary data.</text>
</comment>
<dbReference type="RefSeq" id="WP_378533288.1">
    <property type="nucleotide sequence ID" value="NZ_JBHSBH010000008.1"/>
</dbReference>
<organism evidence="2 3">
    <name type="scientific">Nocardiopsis sediminis</name>
    <dbReference type="NCBI Taxonomy" id="1778267"/>
    <lineage>
        <taxon>Bacteria</taxon>
        <taxon>Bacillati</taxon>
        <taxon>Actinomycetota</taxon>
        <taxon>Actinomycetes</taxon>
        <taxon>Streptosporangiales</taxon>
        <taxon>Nocardiopsidaceae</taxon>
        <taxon>Nocardiopsis</taxon>
    </lineage>
</organism>
<sequence>MNWHKSTYSGANPNCVEVAEARERVHVRDTQYRHLTRIEFPSNEWHVFMTAVKSNEL</sequence>
<name>A0ABV8FQB3_9ACTN</name>
<feature type="domain" description="DUF397" evidence="1">
    <location>
        <begin position="2"/>
        <end position="53"/>
    </location>
</feature>
<keyword evidence="3" id="KW-1185">Reference proteome</keyword>
<accession>A0ABV8FQB3</accession>
<dbReference type="InterPro" id="IPR007278">
    <property type="entry name" value="DUF397"/>
</dbReference>
<protein>
    <submittedName>
        <fullName evidence="2">DUF397 domain-containing protein</fullName>
    </submittedName>
</protein>
<gene>
    <name evidence="2" type="ORF">ACFOVU_13080</name>
</gene>
<dbReference type="EMBL" id="JBHSBH010000008">
    <property type="protein sequence ID" value="MFC3996856.1"/>
    <property type="molecule type" value="Genomic_DNA"/>
</dbReference>
<dbReference type="Pfam" id="PF04149">
    <property type="entry name" value="DUF397"/>
    <property type="match status" value="1"/>
</dbReference>
<dbReference type="Proteomes" id="UP001595847">
    <property type="component" value="Unassembled WGS sequence"/>
</dbReference>
<proteinExistence type="predicted"/>
<reference evidence="3" key="1">
    <citation type="journal article" date="2019" name="Int. J. Syst. Evol. Microbiol.">
        <title>The Global Catalogue of Microorganisms (GCM) 10K type strain sequencing project: providing services to taxonomists for standard genome sequencing and annotation.</title>
        <authorList>
            <consortium name="The Broad Institute Genomics Platform"/>
            <consortium name="The Broad Institute Genome Sequencing Center for Infectious Disease"/>
            <person name="Wu L."/>
            <person name="Ma J."/>
        </authorList>
    </citation>
    <scope>NUCLEOTIDE SEQUENCE [LARGE SCALE GENOMIC DNA]</scope>
    <source>
        <strain evidence="3">TBRC 1826</strain>
    </source>
</reference>
<evidence type="ECO:0000313" key="2">
    <source>
        <dbReference type="EMBL" id="MFC3996856.1"/>
    </source>
</evidence>
<evidence type="ECO:0000259" key="1">
    <source>
        <dbReference type="Pfam" id="PF04149"/>
    </source>
</evidence>
<evidence type="ECO:0000313" key="3">
    <source>
        <dbReference type="Proteomes" id="UP001595847"/>
    </source>
</evidence>